<evidence type="ECO:0000313" key="1">
    <source>
        <dbReference type="EnsemblPlants" id="cds.novel_model_2732_5bd9a17a"/>
    </source>
</evidence>
<reference evidence="1" key="1">
    <citation type="submission" date="2018-11" db="EMBL/GenBank/DDBJ databases">
        <authorList>
            <person name="Grassa J C."/>
        </authorList>
    </citation>
    <scope>NUCLEOTIDE SEQUENCE [LARGE SCALE GENOMIC DNA]</scope>
</reference>
<dbReference type="EMBL" id="UZAU01000249">
    <property type="status" value="NOT_ANNOTATED_CDS"/>
    <property type="molecule type" value="Genomic_DNA"/>
</dbReference>
<organism evidence="1 2">
    <name type="scientific">Cannabis sativa</name>
    <name type="common">Hemp</name>
    <name type="synonym">Marijuana</name>
    <dbReference type="NCBI Taxonomy" id="3483"/>
    <lineage>
        <taxon>Eukaryota</taxon>
        <taxon>Viridiplantae</taxon>
        <taxon>Streptophyta</taxon>
        <taxon>Embryophyta</taxon>
        <taxon>Tracheophyta</taxon>
        <taxon>Spermatophyta</taxon>
        <taxon>Magnoliopsida</taxon>
        <taxon>eudicotyledons</taxon>
        <taxon>Gunneridae</taxon>
        <taxon>Pentapetalae</taxon>
        <taxon>rosids</taxon>
        <taxon>fabids</taxon>
        <taxon>Rosales</taxon>
        <taxon>Cannabaceae</taxon>
        <taxon>Cannabis</taxon>
    </lineage>
</organism>
<dbReference type="EnsemblPlants" id="novel_model_2732_5bd9a17a">
    <property type="protein sequence ID" value="cds.novel_model_2732_5bd9a17a"/>
    <property type="gene ID" value="novel_gene_1467_5bd9a17a"/>
</dbReference>
<sequence>MITFLNIITTNTVPTIITTTTTEPRLKRRLPTLKAALNGLSSLSNLVSHSRIRATLDHLHHCYI</sequence>
<dbReference type="AlphaFoldDB" id="A0A803QXX9"/>
<reference evidence="1" key="2">
    <citation type="submission" date="2021-03" db="UniProtKB">
        <authorList>
            <consortium name="EnsemblPlants"/>
        </authorList>
    </citation>
    <scope>IDENTIFICATION</scope>
</reference>
<accession>A0A803QXX9</accession>
<dbReference type="Gramene" id="novel_model_2732_5bd9a17a">
    <property type="protein sequence ID" value="cds.novel_model_2732_5bd9a17a"/>
    <property type="gene ID" value="novel_gene_1467_5bd9a17a"/>
</dbReference>
<proteinExistence type="predicted"/>
<evidence type="ECO:0000313" key="2">
    <source>
        <dbReference type="Proteomes" id="UP000596661"/>
    </source>
</evidence>
<name>A0A803QXX9_CANSA</name>
<keyword evidence="2" id="KW-1185">Reference proteome</keyword>
<dbReference type="Proteomes" id="UP000596661">
    <property type="component" value="Chromosome 3"/>
</dbReference>
<protein>
    <submittedName>
        <fullName evidence="1">Uncharacterized protein</fullName>
    </submittedName>
</protein>